<evidence type="ECO:0000313" key="2">
    <source>
        <dbReference type="EMBL" id="MDT7827168.1"/>
    </source>
</evidence>
<dbReference type="EMBL" id="JAVTTP010000001">
    <property type="protein sequence ID" value="MDT7827168.1"/>
    <property type="molecule type" value="Genomic_DNA"/>
</dbReference>
<evidence type="ECO:0000256" key="1">
    <source>
        <dbReference type="SAM" id="Phobius"/>
    </source>
</evidence>
<accession>A0ABU3L1M3</accession>
<comment type="caution">
    <text evidence="2">The sequence shown here is derived from an EMBL/GenBank/DDBJ whole genome shotgun (WGS) entry which is preliminary data.</text>
</comment>
<name>A0ABU3L1M3_9FLAO</name>
<keyword evidence="1" id="KW-0472">Membrane</keyword>
<feature type="transmembrane region" description="Helical" evidence="1">
    <location>
        <begin position="46"/>
        <end position="65"/>
    </location>
</feature>
<keyword evidence="1" id="KW-0812">Transmembrane</keyword>
<dbReference type="Proteomes" id="UP001250656">
    <property type="component" value="Unassembled WGS sequence"/>
</dbReference>
<feature type="transmembrane region" description="Helical" evidence="1">
    <location>
        <begin position="118"/>
        <end position="137"/>
    </location>
</feature>
<protein>
    <submittedName>
        <fullName evidence="2">Uncharacterized protein</fullName>
    </submittedName>
</protein>
<keyword evidence="1" id="KW-1133">Transmembrane helix</keyword>
<feature type="transmembrane region" description="Helical" evidence="1">
    <location>
        <begin position="21"/>
        <end position="40"/>
    </location>
</feature>
<reference evidence="2 3" key="1">
    <citation type="submission" date="2023-09" db="EMBL/GenBank/DDBJ databases">
        <title>Novel taxa isolated from Blanes Bay.</title>
        <authorList>
            <person name="Rey-Velasco X."/>
            <person name="Lucena T."/>
        </authorList>
    </citation>
    <scope>NUCLEOTIDE SEQUENCE [LARGE SCALE GENOMIC DNA]</scope>
    <source>
        <strain evidence="2 3">S334</strain>
    </source>
</reference>
<proteinExistence type="predicted"/>
<sequence>MATKEIEILNTAIARQEEIGLKIRGWCITLFSAITVAYLSDGFIDLSVGNYLIIVLISTFLFYLIESSHRLSEARAIKRSSSVEQIIRTDVMTYDGPLISQSLTSNPKQVLFEVLTNFRIFPTYIAMIVIAILIFLFSKGICFCEG</sequence>
<keyword evidence="3" id="KW-1185">Reference proteome</keyword>
<organism evidence="2 3">
    <name type="scientific">Pricia mediterranea</name>
    <dbReference type="NCBI Taxonomy" id="3076079"/>
    <lineage>
        <taxon>Bacteria</taxon>
        <taxon>Pseudomonadati</taxon>
        <taxon>Bacteroidota</taxon>
        <taxon>Flavobacteriia</taxon>
        <taxon>Flavobacteriales</taxon>
        <taxon>Flavobacteriaceae</taxon>
        <taxon>Pricia</taxon>
    </lineage>
</organism>
<dbReference type="RefSeq" id="WP_314011984.1">
    <property type="nucleotide sequence ID" value="NZ_JAVTTP010000001.1"/>
</dbReference>
<evidence type="ECO:0000313" key="3">
    <source>
        <dbReference type="Proteomes" id="UP001250656"/>
    </source>
</evidence>
<gene>
    <name evidence="2" type="ORF">RQM65_00645</name>
</gene>